<feature type="non-terminal residue" evidence="2">
    <location>
        <position position="1"/>
    </location>
</feature>
<protein>
    <submittedName>
        <fullName evidence="2">Uncharacterized protein</fullName>
    </submittedName>
</protein>
<evidence type="ECO:0000256" key="1">
    <source>
        <dbReference type="SAM" id="MobiDB-lite"/>
    </source>
</evidence>
<dbReference type="EMBL" id="AZMM01015669">
    <property type="protein sequence ID" value="ETJ29807.1"/>
    <property type="molecule type" value="Genomic_DNA"/>
</dbReference>
<comment type="caution">
    <text evidence="2">The sequence shown here is derived from an EMBL/GenBank/DDBJ whole genome shotgun (WGS) entry which is preliminary data.</text>
</comment>
<gene>
    <name evidence="2" type="ORF">Q604_UNBC15669G0001</name>
</gene>
<reference evidence="2" key="1">
    <citation type="submission" date="2013-12" db="EMBL/GenBank/DDBJ databases">
        <title>A Varibaculum cambriense genome reconstructed from a premature infant gut community with otherwise low bacterial novelty that shifts toward anaerobic metabolism during the third week of life.</title>
        <authorList>
            <person name="Brown C.T."/>
            <person name="Sharon I."/>
            <person name="Thomas B.C."/>
            <person name="Castelle C.J."/>
            <person name="Morowitz M.J."/>
            <person name="Banfield J.F."/>
        </authorList>
    </citation>
    <scope>NUCLEOTIDE SEQUENCE</scope>
</reference>
<dbReference type="AlphaFoldDB" id="W1XHR8"/>
<organism evidence="2">
    <name type="scientific">human gut metagenome</name>
    <dbReference type="NCBI Taxonomy" id="408170"/>
    <lineage>
        <taxon>unclassified sequences</taxon>
        <taxon>metagenomes</taxon>
        <taxon>organismal metagenomes</taxon>
    </lineage>
</organism>
<evidence type="ECO:0000313" key="2">
    <source>
        <dbReference type="EMBL" id="ETJ29807.1"/>
    </source>
</evidence>
<sequence>GMDPHLLGTLQQPARKGGLHEHLSSGQGDAALGGAEDTTGSSTIKGVKQFISGTSDISVAEDIKFNYPKGFIRLNEKGKIAFTKHNIRTGCYFLMFS</sequence>
<name>W1XHR8_9ZZZZ</name>
<accession>W1XHR8</accession>
<feature type="region of interest" description="Disordered" evidence="1">
    <location>
        <begin position="13"/>
        <end position="40"/>
    </location>
</feature>
<proteinExistence type="predicted"/>
<feature type="non-terminal residue" evidence="2">
    <location>
        <position position="97"/>
    </location>
</feature>